<evidence type="ECO:0000256" key="1">
    <source>
        <dbReference type="SAM" id="SignalP"/>
    </source>
</evidence>
<accession>A0A2H3DTD3</accession>
<keyword evidence="1" id="KW-0732">Signal</keyword>
<dbReference type="InParanoid" id="A0A2H3DTD3"/>
<organism evidence="2 3">
    <name type="scientific">Armillaria gallica</name>
    <name type="common">Bulbous honey fungus</name>
    <name type="synonym">Armillaria bulbosa</name>
    <dbReference type="NCBI Taxonomy" id="47427"/>
    <lineage>
        <taxon>Eukaryota</taxon>
        <taxon>Fungi</taxon>
        <taxon>Dikarya</taxon>
        <taxon>Basidiomycota</taxon>
        <taxon>Agaricomycotina</taxon>
        <taxon>Agaricomycetes</taxon>
        <taxon>Agaricomycetidae</taxon>
        <taxon>Agaricales</taxon>
        <taxon>Marasmiineae</taxon>
        <taxon>Physalacriaceae</taxon>
        <taxon>Armillaria</taxon>
    </lineage>
</organism>
<reference evidence="3" key="1">
    <citation type="journal article" date="2017" name="Nat. Ecol. Evol.">
        <title>Genome expansion and lineage-specific genetic innovations in the forest pathogenic fungi Armillaria.</title>
        <authorList>
            <person name="Sipos G."/>
            <person name="Prasanna A.N."/>
            <person name="Walter M.C."/>
            <person name="O'Connor E."/>
            <person name="Balint B."/>
            <person name="Krizsan K."/>
            <person name="Kiss B."/>
            <person name="Hess J."/>
            <person name="Varga T."/>
            <person name="Slot J."/>
            <person name="Riley R."/>
            <person name="Boka B."/>
            <person name="Rigling D."/>
            <person name="Barry K."/>
            <person name="Lee J."/>
            <person name="Mihaltcheva S."/>
            <person name="LaButti K."/>
            <person name="Lipzen A."/>
            <person name="Waldron R."/>
            <person name="Moloney N.M."/>
            <person name="Sperisen C."/>
            <person name="Kredics L."/>
            <person name="Vagvoelgyi C."/>
            <person name="Patrignani A."/>
            <person name="Fitzpatrick D."/>
            <person name="Nagy I."/>
            <person name="Doyle S."/>
            <person name="Anderson J.B."/>
            <person name="Grigoriev I.V."/>
            <person name="Gueldener U."/>
            <person name="Muensterkoetter M."/>
            <person name="Nagy L.G."/>
        </authorList>
    </citation>
    <scope>NUCLEOTIDE SEQUENCE [LARGE SCALE GENOMIC DNA]</scope>
    <source>
        <strain evidence="3">Ar21-2</strain>
    </source>
</reference>
<evidence type="ECO:0000313" key="3">
    <source>
        <dbReference type="Proteomes" id="UP000217790"/>
    </source>
</evidence>
<proteinExistence type="predicted"/>
<feature type="chain" id="PRO_5013574702" evidence="1">
    <location>
        <begin position="25"/>
        <end position="429"/>
    </location>
</feature>
<dbReference type="EMBL" id="KZ293664">
    <property type="protein sequence ID" value="PBK90696.1"/>
    <property type="molecule type" value="Genomic_DNA"/>
</dbReference>
<protein>
    <submittedName>
        <fullName evidence="2">Uncharacterized protein</fullName>
    </submittedName>
</protein>
<name>A0A2H3DTD3_ARMGA</name>
<dbReference type="AlphaFoldDB" id="A0A2H3DTD3"/>
<dbReference type="Proteomes" id="UP000217790">
    <property type="component" value="Unassembled WGS sequence"/>
</dbReference>
<feature type="signal peptide" evidence="1">
    <location>
        <begin position="1"/>
        <end position="24"/>
    </location>
</feature>
<keyword evidence="3" id="KW-1185">Reference proteome</keyword>
<evidence type="ECO:0000313" key="2">
    <source>
        <dbReference type="EMBL" id="PBK90696.1"/>
    </source>
</evidence>
<dbReference type="OMA" id="CAYDIVM"/>
<gene>
    <name evidence="2" type="ORF">ARMGADRAFT_1064373</name>
</gene>
<dbReference type="OrthoDB" id="3007316at2759"/>
<sequence length="429" mass="48866">MILIFFQWLAQLFSTIFDLPPAISYDSDMCIFIREPAGARGATSAMILLNVLKYRIDFLLRGRKNIYVERVEYRKSRARSRPLQHEYLVVTVKESFGAGRRGYFLVDWPNDNLSLDDAQASSVDSASSLASSNRQETIDYEAHRAKFNISKKWDPPDPLSRLVLLRNISEALKVQDRCAYDIVMSMDLPPAPRHVTLEDFLVLVQTASMYTLPNFTPYTICTVLELATGAHIKRTRHQGKHSWPGQNESTTPDKVKSLWEAAKVVSNQEFNEALEELRSPGLAVEDALRKVRRARQTTDRERAARLKAEAEITRAAQLLADYFHVTRFQAKTQSWWTGNNGQQSYTSADSFTSFKLVIAMRLMAIGGFRMLVAYVRAVDGDLRISTCVSRVLYQGREVSYFSVLDSMLTCQEALYKVHGLIDVIHRVFL</sequence>